<feature type="domain" description="Sm" evidence="4">
    <location>
        <begin position="1"/>
        <end position="82"/>
    </location>
</feature>
<dbReference type="InterPro" id="IPR019050">
    <property type="entry name" value="FDF_dom"/>
</dbReference>
<dbReference type="PROSITE" id="PS51513">
    <property type="entry name" value="FFD"/>
    <property type="match status" value="1"/>
</dbReference>
<feature type="compositionally biased region" description="Polar residues" evidence="2">
    <location>
        <begin position="329"/>
        <end position="344"/>
    </location>
</feature>
<dbReference type="Pfam" id="PF12701">
    <property type="entry name" value="LSM14"/>
    <property type="match status" value="1"/>
</dbReference>
<dbReference type="STRING" id="1220926.S2K4Q8"/>
<dbReference type="GO" id="GO:0000932">
    <property type="term" value="C:P-body"/>
    <property type="evidence" value="ECO:0007669"/>
    <property type="project" value="TreeGrafter"/>
</dbReference>
<feature type="region of interest" description="Disordered" evidence="2">
    <location>
        <begin position="200"/>
        <end position="230"/>
    </location>
</feature>
<feature type="compositionally biased region" description="Basic and acidic residues" evidence="2">
    <location>
        <begin position="432"/>
        <end position="447"/>
    </location>
</feature>
<sequence>MSGQNYIGSKISLISLSDIRYVGILHNINPVESTVALQNVKSYGTEGRKDNPSEEIPPSDNTFDYVVFRGSDIKDLQVFEAPPSFLSEQTQKPMQQPKAAVKPVVKPAVEPAVNAVPYNYPPSNIAPYYSTPNMFSNGKDNSTDYGTTYGAASNYWQGNGNATAYNPYIRQPRLQMPVPENYQAVPSAPPATAIADLNINENGVSPPSKKEYKQEEEKTVASPKKEVPAVNLRSTSMQIKVSQEKEEVAPIVEQVDEALLNSLVKQVSDLDIKQPSTANKQKSPIKQQKQHQQQQQANGGDSNRVMGGSNTNGNGGSRGRRNSARNATKNNSIRSNGNTSSAWEPNNINGNQNVNNRHRSSSGNIHRRNSGIIIPKSDFDFESSNAKFDKNGMTDIEDIGQANEGDTISIPEADHFYDKKKSFFDDISCESKEYQKGNRGGKYKEESMLNLETFGQANPVGQNGKRNRHRGSRGGRGRHHRNGRGKAPSSAGNNNDQSV</sequence>
<dbReference type="GO" id="GO:0003729">
    <property type="term" value="F:mRNA binding"/>
    <property type="evidence" value="ECO:0007669"/>
    <property type="project" value="TreeGrafter"/>
</dbReference>
<feature type="region of interest" description="Disordered" evidence="2">
    <location>
        <begin position="275"/>
        <end position="371"/>
    </location>
</feature>
<dbReference type="Proteomes" id="UP000014254">
    <property type="component" value="Unassembled WGS sequence"/>
</dbReference>
<dbReference type="PROSITE" id="PS52002">
    <property type="entry name" value="SM"/>
    <property type="match status" value="1"/>
</dbReference>
<dbReference type="InterPro" id="IPR025761">
    <property type="entry name" value="FFD_box"/>
</dbReference>
<feature type="compositionally biased region" description="Low complexity" evidence="2">
    <location>
        <begin position="280"/>
        <end position="296"/>
    </location>
</feature>
<dbReference type="CDD" id="cd01736">
    <property type="entry name" value="LSm14_N"/>
    <property type="match status" value="1"/>
</dbReference>
<dbReference type="FunCoup" id="S2K4Q8">
    <property type="interactions" value="297"/>
</dbReference>
<dbReference type="OMA" id="WYPPPGH"/>
<dbReference type="VEuPathDB" id="FungiDB:HMPREF1544_06020"/>
<dbReference type="InterPro" id="IPR025609">
    <property type="entry name" value="Lsm14-like_N"/>
</dbReference>
<dbReference type="SUPFAM" id="SSF50182">
    <property type="entry name" value="Sm-like ribonucleoproteins"/>
    <property type="match status" value="1"/>
</dbReference>
<dbReference type="SMART" id="SM01199">
    <property type="entry name" value="FDF"/>
    <property type="match status" value="1"/>
</dbReference>
<evidence type="ECO:0000256" key="1">
    <source>
        <dbReference type="PROSITE-ProRule" id="PRU00846"/>
    </source>
</evidence>
<dbReference type="AlphaFoldDB" id="S2K4Q8"/>
<dbReference type="GO" id="GO:0034063">
    <property type="term" value="P:stress granule assembly"/>
    <property type="evidence" value="ECO:0007669"/>
    <property type="project" value="TreeGrafter"/>
</dbReference>
<dbReference type="InParanoid" id="S2K4Q8"/>
<dbReference type="OrthoDB" id="21539at2759"/>
<evidence type="ECO:0000256" key="2">
    <source>
        <dbReference type="SAM" id="MobiDB-lite"/>
    </source>
</evidence>
<gene>
    <name evidence="5" type="ORF">HMPREF1544_06020</name>
</gene>
<feature type="compositionally biased region" description="Polar residues" evidence="2">
    <location>
        <begin position="490"/>
        <end position="499"/>
    </location>
</feature>
<feature type="domain" description="FFD box profile" evidence="3">
    <location>
        <begin position="415"/>
        <end position="431"/>
    </location>
</feature>
<evidence type="ECO:0000313" key="5">
    <source>
        <dbReference type="EMBL" id="EPB87195.1"/>
    </source>
</evidence>
<dbReference type="SMART" id="SM01271">
    <property type="entry name" value="LSM14"/>
    <property type="match status" value="1"/>
</dbReference>
<protein>
    <submittedName>
        <fullName evidence="5">Uncharacterized protein</fullName>
    </submittedName>
</protein>
<organism evidence="5 6">
    <name type="scientific">Mucor circinelloides f. circinelloides (strain 1006PhL)</name>
    <name type="common">Mucormycosis agent</name>
    <name type="synonym">Calyptromyces circinelloides</name>
    <dbReference type="NCBI Taxonomy" id="1220926"/>
    <lineage>
        <taxon>Eukaryota</taxon>
        <taxon>Fungi</taxon>
        <taxon>Fungi incertae sedis</taxon>
        <taxon>Mucoromycota</taxon>
        <taxon>Mucoromycotina</taxon>
        <taxon>Mucoromycetes</taxon>
        <taxon>Mucorales</taxon>
        <taxon>Mucorineae</taxon>
        <taxon>Mucoraceae</taxon>
        <taxon>Mucor</taxon>
    </lineage>
</organism>
<dbReference type="GO" id="GO:0033962">
    <property type="term" value="P:P-body assembly"/>
    <property type="evidence" value="ECO:0007669"/>
    <property type="project" value="TreeGrafter"/>
</dbReference>
<dbReference type="InterPro" id="IPR047575">
    <property type="entry name" value="Sm"/>
</dbReference>
<dbReference type="eggNOG" id="KOG1073">
    <property type="taxonomic scope" value="Eukaryota"/>
</dbReference>
<reference evidence="6" key="1">
    <citation type="submission" date="2013-05" db="EMBL/GenBank/DDBJ databases">
        <title>The Genome sequence of Mucor circinelloides f. circinelloides 1006PhL.</title>
        <authorList>
            <consortium name="The Broad Institute Genomics Platform"/>
            <person name="Cuomo C."/>
            <person name="Earl A."/>
            <person name="Findley K."/>
            <person name="Lee S.C."/>
            <person name="Walker B."/>
            <person name="Young S."/>
            <person name="Zeng Q."/>
            <person name="Gargeya S."/>
            <person name="Fitzgerald M."/>
            <person name="Haas B."/>
            <person name="Abouelleil A."/>
            <person name="Allen A.W."/>
            <person name="Alvarado L."/>
            <person name="Arachchi H.M."/>
            <person name="Berlin A.M."/>
            <person name="Chapman S.B."/>
            <person name="Gainer-Dewar J."/>
            <person name="Goldberg J."/>
            <person name="Griggs A."/>
            <person name="Gujja S."/>
            <person name="Hansen M."/>
            <person name="Howarth C."/>
            <person name="Imamovic A."/>
            <person name="Ireland A."/>
            <person name="Larimer J."/>
            <person name="McCowan C."/>
            <person name="Murphy C."/>
            <person name="Pearson M."/>
            <person name="Poon T.W."/>
            <person name="Priest M."/>
            <person name="Roberts A."/>
            <person name="Saif S."/>
            <person name="Shea T."/>
            <person name="Sisk P."/>
            <person name="Sykes S."/>
            <person name="Wortman J."/>
            <person name="Nusbaum C."/>
            <person name="Birren B."/>
        </authorList>
    </citation>
    <scope>NUCLEOTIDE SEQUENCE [LARGE SCALE GENOMIC DNA]</scope>
    <source>
        <strain evidence="6">1006PhL</strain>
    </source>
</reference>
<keyword evidence="6" id="KW-1185">Reference proteome</keyword>
<evidence type="ECO:0000259" key="4">
    <source>
        <dbReference type="PROSITE" id="PS52002"/>
    </source>
</evidence>
<dbReference type="EMBL" id="KE123973">
    <property type="protein sequence ID" value="EPB87195.1"/>
    <property type="molecule type" value="Genomic_DNA"/>
</dbReference>
<dbReference type="PANTHER" id="PTHR13586:SF0">
    <property type="entry name" value="TRAILER HITCH, ISOFORM H"/>
    <property type="match status" value="1"/>
</dbReference>
<feature type="short sequence motif" description="FFD box" evidence="1">
    <location>
        <begin position="415"/>
        <end position="431"/>
    </location>
</feature>
<dbReference type="PANTHER" id="PTHR13586">
    <property type="entry name" value="SCD6 PROTEIN-RELATED"/>
    <property type="match status" value="1"/>
</dbReference>
<feature type="compositionally biased region" description="Low complexity" evidence="2">
    <location>
        <begin position="346"/>
        <end position="355"/>
    </location>
</feature>
<feature type="compositionally biased region" description="Basic residues" evidence="2">
    <location>
        <begin position="465"/>
        <end position="484"/>
    </location>
</feature>
<feature type="compositionally biased region" description="Basic and acidic residues" evidence="2">
    <location>
        <begin position="208"/>
        <end position="227"/>
    </location>
</feature>
<name>S2K4Q8_MUCC1</name>
<proteinExistence type="predicted"/>
<feature type="compositionally biased region" description="Basic residues" evidence="2">
    <location>
        <begin position="356"/>
        <end position="369"/>
    </location>
</feature>
<evidence type="ECO:0000259" key="3">
    <source>
        <dbReference type="PROSITE" id="PS51513"/>
    </source>
</evidence>
<accession>S2K4Q8</accession>
<evidence type="ECO:0000313" key="6">
    <source>
        <dbReference type="Proteomes" id="UP000014254"/>
    </source>
</evidence>
<feature type="region of interest" description="Disordered" evidence="2">
    <location>
        <begin position="432"/>
        <end position="499"/>
    </location>
</feature>
<dbReference type="InterPro" id="IPR010920">
    <property type="entry name" value="LSM_dom_sf"/>
</dbReference>
<dbReference type="Gene3D" id="2.30.30.100">
    <property type="match status" value="1"/>
</dbReference>